<dbReference type="EMBL" id="MU007112">
    <property type="protein sequence ID" value="KAF2420188.1"/>
    <property type="molecule type" value="Genomic_DNA"/>
</dbReference>
<comment type="caution">
    <text evidence="1">The sequence shown here is derived from an EMBL/GenBank/DDBJ whole genome shotgun (WGS) entry which is preliminary data.</text>
</comment>
<name>A0A9P4NGE6_9PEZI</name>
<proteinExistence type="predicted"/>
<sequence>MEIFKQMFKIFLSGIAHETVVTVHEDEEEPVLNIELSDFSPKTKPGGFVAADDPYGKVELKYRETVILGKASLVFPLMRHWVDYCFGGMCSSIDVLGFVPHRSRASLQNTTFVTGREQERYSIWCSHHFVLMVKFAANGEEYPLDVAADHCGYASFPWSAIPRRLHEANRVEQIIQQMTLDRLETLPASMHPPVSWTPRSDEAHRTIAKAFDPRMDEWTRREGSSNVATLVNLSTSEFQTRGREMIDHVEHGLASSINLLKRSGKYRWYREPAGRFGLGLKRNMEESKRLGVWGFEDRG</sequence>
<accession>A0A9P4NGE6</accession>
<protein>
    <submittedName>
        <fullName evidence="1">Uncharacterized protein</fullName>
    </submittedName>
</protein>
<keyword evidence="2" id="KW-1185">Reference proteome</keyword>
<evidence type="ECO:0000313" key="1">
    <source>
        <dbReference type="EMBL" id="KAF2420188.1"/>
    </source>
</evidence>
<organism evidence="1 2">
    <name type="scientific">Tothia fuscella</name>
    <dbReference type="NCBI Taxonomy" id="1048955"/>
    <lineage>
        <taxon>Eukaryota</taxon>
        <taxon>Fungi</taxon>
        <taxon>Dikarya</taxon>
        <taxon>Ascomycota</taxon>
        <taxon>Pezizomycotina</taxon>
        <taxon>Dothideomycetes</taxon>
        <taxon>Pleosporomycetidae</taxon>
        <taxon>Venturiales</taxon>
        <taxon>Cylindrosympodiaceae</taxon>
        <taxon>Tothia</taxon>
    </lineage>
</organism>
<reference evidence="1" key="1">
    <citation type="journal article" date="2020" name="Stud. Mycol.">
        <title>101 Dothideomycetes genomes: a test case for predicting lifestyles and emergence of pathogens.</title>
        <authorList>
            <person name="Haridas S."/>
            <person name="Albert R."/>
            <person name="Binder M."/>
            <person name="Bloem J."/>
            <person name="Labutti K."/>
            <person name="Salamov A."/>
            <person name="Andreopoulos B."/>
            <person name="Baker S."/>
            <person name="Barry K."/>
            <person name="Bills G."/>
            <person name="Bluhm B."/>
            <person name="Cannon C."/>
            <person name="Castanera R."/>
            <person name="Culley D."/>
            <person name="Daum C."/>
            <person name="Ezra D."/>
            <person name="Gonzalez J."/>
            <person name="Henrissat B."/>
            <person name="Kuo A."/>
            <person name="Liang C."/>
            <person name="Lipzen A."/>
            <person name="Lutzoni F."/>
            <person name="Magnuson J."/>
            <person name="Mondo S."/>
            <person name="Nolan M."/>
            <person name="Ohm R."/>
            <person name="Pangilinan J."/>
            <person name="Park H.-J."/>
            <person name="Ramirez L."/>
            <person name="Alfaro M."/>
            <person name="Sun H."/>
            <person name="Tritt A."/>
            <person name="Yoshinaga Y."/>
            <person name="Zwiers L.-H."/>
            <person name="Turgeon B."/>
            <person name="Goodwin S."/>
            <person name="Spatafora J."/>
            <person name="Crous P."/>
            <person name="Grigoriev I."/>
        </authorList>
    </citation>
    <scope>NUCLEOTIDE SEQUENCE</scope>
    <source>
        <strain evidence="1">CBS 130266</strain>
    </source>
</reference>
<evidence type="ECO:0000313" key="2">
    <source>
        <dbReference type="Proteomes" id="UP000800235"/>
    </source>
</evidence>
<dbReference type="AlphaFoldDB" id="A0A9P4NGE6"/>
<gene>
    <name evidence="1" type="ORF">EJ08DRAFT_738673</name>
</gene>
<dbReference type="Proteomes" id="UP000800235">
    <property type="component" value="Unassembled WGS sequence"/>
</dbReference>